<feature type="compositionally biased region" description="Polar residues" evidence="9">
    <location>
        <begin position="413"/>
        <end position="427"/>
    </location>
</feature>
<feature type="region of interest" description="Disordered" evidence="9">
    <location>
        <begin position="114"/>
        <end position="158"/>
    </location>
</feature>
<feature type="repeat" description="Pumilio" evidence="8">
    <location>
        <begin position="660"/>
        <end position="695"/>
    </location>
</feature>
<dbReference type="GO" id="GO:0005737">
    <property type="term" value="C:cytoplasm"/>
    <property type="evidence" value="ECO:0007669"/>
    <property type="project" value="UniProtKB-SubCell"/>
</dbReference>
<feature type="compositionally biased region" description="Polar residues" evidence="9">
    <location>
        <begin position="130"/>
        <end position="146"/>
    </location>
</feature>
<feature type="repeat" description="Pumilio" evidence="8">
    <location>
        <begin position="811"/>
        <end position="846"/>
    </location>
</feature>
<evidence type="ECO:0000256" key="7">
    <source>
        <dbReference type="ARBA" id="ARBA00081811"/>
    </source>
</evidence>
<keyword evidence="4" id="KW-0694">RNA-binding</keyword>
<dbReference type="InterPro" id="IPR001313">
    <property type="entry name" value="Pumilio_RNA-bd_rpt"/>
</dbReference>
<dbReference type="SMART" id="SM00025">
    <property type="entry name" value="Pumilio"/>
    <property type="match status" value="8"/>
</dbReference>
<gene>
    <name evidence="11" type="ORF">MKZ38_008482</name>
</gene>
<accession>A0AAD5WTC5</accession>
<name>A0AAD5WTC5_9PEZI</name>
<dbReference type="InterPro" id="IPR033133">
    <property type="entry name" value="PUM-HD"/>
</dbReference>
<keyword evidence="12" id="KW-1185">Reference proteome</keyword>
<feature type="repeat" description="Pumilio" evidence="8">
    <location>
        <begin position="552"/>
        <end position="587"/>
    </location>
</feature>
<evidence type="ECO:0000256" key="9">
    <source>
        <dbReference type="SAM" id="MobiDB-lite"/>
    </source>
</evidence>
<dbReference type="CDD" id="cd07920">
    <property type="entry name" value="Pumilio"/>
    <property type="match status" value="1"/>
</dbReference>
<dbReference type="Pfam" id="PF00806">
    <property type="entry name" value="PUF"/>
    <property type="match status" value="8"/>
</dbReference>
<dbReference type="PROSITE" id="PS50302">
    <property type="entry name" value="PUM"/>
    <property type="match status" value="7"/>
</dbReference>
<evidence type="ECO:0000256" key="5">
    <source>
        <dbReference type="ARBA" id="ARBA00024893"/>
    </source>
</evidence>
<feature type="region of interest" description="Disordered" evidence="9">
    <location>
        <begin position="1"/>
        <end position="38"/>
    </location>
</feature>
<dbReference type="FunFam" id="1.25.10.10:FF:000004">
    <property type="entry name" value="Pumilio homolog 1 isoform 2"/>
    <property type="match status" value="1"/>
</dbReference>
<feature type="compositionally biased region" description="Polar residues" evidence="9">
    <location>
        <begin position="57"/>
        <end position="66"/>
    </location>
</feature>
<comment type="similarity">
    <text evidence="6">Belongs to the PUF3 family.</text>
</comment>
<evidence type="ECO:0000256" key="3">
    <source>
        <dbReference type="ARBA" id="ARBA00022737"/>
    </source>
</evidence>
<dbReference type="Proteomes" id="UP001201980">
    <property type="component" value="Unassembled WGS sequence"/>
</dbReference>
<dbReference type="InterPro" id="IPR033712">
    <property type="entry name" value="Pumilio_RNA-bd"/>
</dbReference>
<evidence type="ECO:0000259" key="10">
    <source>
        <dbReference type="PROSITE" id="PS50303"/>
    </source>
</evidence>
<feature type="region of interest" description="Disordered" evidence="9">
    <location>
        <begin position="395"/>
        <end position="449"/>
    </location>
</feature>
<proteinExistence type="inferred from homology"/>
<organism evidence="11 12">
    <name type="scientific">Zalerion maritima</name>
    <dbReference type="NCBI Taxonomy" id="339359"/>
    <lineage>
        <taxon>Eukaryota</taxon>
        <taxon>Fungi</taxon>
        <taxon>Dikarya</taxon>
        <taxon>Ascomycota</taxon>
        <taxon>Pezizomycotina</taxon>
        <taxon>Sordariomycetes</taxon>
        <taxon>Lulworthiomycetidae</taxon>
        <taxon>Lulworthiales</taxon>
        <taxon>Lulworthiaceae</taxon>
        <taxon>Zalerion</taxon>
    </lineage>
</organism>
<evidence type="ECO:0000256" key="1">
    <source>
        <dbReference type="ARBA" id="ARBA00004496"/>
    </source>
</evidence>
<dbReference type="PROSITE" id="PS50303">
    <property type="entry name" value="PUM_HD"/>
    <property type="match status" value="1"/>
</dbReference>
<feature type="repeat" description="Pumilio" evidence="8">
    <location>
        <begin position="624"/>
        <end position="659"/>
    </location>
</feature>
<reference evidence="11" key="1">
    <citation type="submission" date="2022-07" db="EMBL/GenBank/DDBJ databases">
        <title>Draft genome sequence of Zalerion maritima ATCC 34329, a (micro)plastics degrading marine fungus.</title>
        <authorList>
            <person name="Paco A."/>
            <person name="Goncalves M.F.M."/>
            <person name="Rocha-Santos T.A.P."/>
            <person name="Alves A."/>
        </authorList>
    </citation>
    <scope>NUCLEOTIDE SEQUENCE</scope>
    <source>
        <strain evidence="11">ATCC 34329</strain>
    </source>
</reference>
<feature type="region of interest" description="Disordered" evidence="9">
    <location>
        <begin position="212"/>
        <end position="314"/>
    </location>
</feature>
<feature type="compositionally biased region" description="Basic and acidic residues" evidence="9">
    <location>
        <begin position="439"/>
        <end position="449"/>
    </location>
</feature>
<dbReference type="Gene3D" id="1.25.10.10">
    <property type="entry name" value="Leucine-rich Repeat Variant"/>
    <property type="match status" value="1"/>
</dbReference>
<comment type="caution">
    <text evidence="11">The sequence shown here is derived from an EMBL/GenBank/DDBJ whole genome shotgun (WGS) entry which is preliminary data.</text>
</comment>
<dbReference type="PANTHER" id="PTHR12537:SF12">
    <property type="entry name" value="MATERNAL PROTEIN PUMILIO"/>
    <property type="match status" value="1"/>
</dbReference>
<dbReference type="EMBL" id="JAKWBI020000058">
    <property type="protein sequence ID" value="KAJ2904271.1"/>
    <property type="molecule type" value="Genomic_DNA"/>
</dbReference>
<evidence type="ECO:0000313" key="12">
    <source>
        <dbReference type="Proteomes" id="UP001201980"/>
    </source>
</evidence>
<keyword evidence="2" id="KW-0963">Cytoplasm</keyword>
<feature type="compositionally biased region" description="Polar residues" evidence="9">
    <location>
        <begin position="74"/>
        <end position="91"/>
    </location>
</feature>
<protein>
    <recommendedName>
        <fullName evidence="7">Pumilio homology domain family member 3</fullName>
    </recommendedName>
</protein>
<feature type="repeat" description="Pumilio" evidence="8">
    <location>
        <begin position="767"/>
        <end position="803"/>
    </location>
</feature>
<feature type="region of interest" description="Disordered" evidence="9">
    <location>
        <begin position="170"/>
        <end position="194"/>
    </location>
</feature>
<feature type="region of interest" description="Disordered" evidence="9">
    <location>
        <begin position="875"/>
        <end position="954"/>
    </location>
</feature>
<dbReference type="InterPro" id="IPR011989">
    <property type="entry name" value="ARM-like"/>
</dbReference>
<comment type="function">
    <text evidence="5">RNA-binding nucleolar protein required for pre-rRNA processing. Involved in production of 18S rRNA and assembly of small ribosomal subunit.</text>
</comment>
<evidence type="ECO:0000256" key="8">
    <source>
        <dbReference type="PROSITE-ProRule" id="PRU00317"/>
    </source>
</evidence>
<sequence length="954" mass="104493">MTAPSEERPKVNMANRPSRFSNYTMGNGTTNEKKTSQPIQAPFAVTSASAWQSTIWAPNPIGSTFSSKKDNGSRGPNSTQYNPGSTNVRQTGLAGSQDVLHPVPTGSAILTAASEADPGNWPNRPGSWNAPDNPQTRPGSGDNSPNRVRDATGQPLNDISSASFFTASRSLGQPSNSLTNQPRPNGVSNGLSNGLANDLPRFSNLRYNSAVYNDNTDKDTKGTFGSIGAPSTTLGMDARPARENGFLGAAPGRSRDSSMPPSRHSEVDHPSYQLGDNAMNGFNTVFSSSHTPNPSQSLSQRPNLTNHSASFPSQVNNRAYNMNTAQIDEQELAARFARAATLQEPIDHQSSNGLGYSNSASHSFQFNPGSQPWNTSIAAEPKHYEVSYQTPSFADHPAPLFSQRGSGERGSPAGSQYRSPKTYTGTPPSAVDSWSRPASSRDPRIDLERSRVGHPASYLAPQAPFYPHYYAPNFPQYTAPQQFDPYSAHPGYRTQIPLGAYGLPMPPYIPPVAAPSVMRAPKDQDHAEGVRSMLLEEFRAGSKSNKKYELKDIYNHVVEFSGDQHGSRFIQAKLENANSDEKDQVFREIEPNAIQLMKDVFGNYVIQKFFEHGNQVQKKILAGVMKGKMVDLSCQMYSCRVVQKAMEHVLVEQQAELVAELQPDVVRIIKDQNGNHVIQKVIEVVPGTYARFIIDALRGSISQMASHSYGCRVVQRLMEYGSEADQESIMNEIHSCAQSLVTDQYGNYVTQHILVHGSLEDRHRMVSIVIPQLLTLSKHKFASNVVEKCIECSSDKDRQAILDQVYTKTSDGTSSLFLLVKDQYGNYVIQKFLKYLRGEERARFVEELQPCVHQMKKISTGRTINALDRLIQMATEGPSQNTPSPSERGGRRSLHIDSNSASHTPVLTREPNTPQSSDPPSTNVSAVGEATSEALKAQVNGTGPDGRVEVNDSQ</sequence>
<evidence type="ECO:0000313" key="11">
    <source>
        <dbReference type="EMBL" id="KAJ2904271.1"/>
    </source>
</evidence>
<feature type="compositionally biased region" description="Polar residues" evidence="9">
    <location>
        <begin position="896"/>
        <end position="925"/>
    </location>
</feature>
<evidence type="ECO:0000256" key="4">
    <source>
        <dbReference type="ARBA" id="ARBA00022884"/>
    </source>
</evidence>
<feature type="repeat" description="Pumilio" evidence="8">
    <location>
        <begin position="588"/>
        <end position="623"/>
    </location>
</feature>
<comment type="subcellular location">
    <subcellularLocation>
        <location evidence="1">Cytoplasm</location>
    </subcellularLocation>
</comment>
<dbReference type="PANTHER" id="PTHR12537">
    <property type="entry name" value="RNA BINDING PROTEIN PUMILIO-RELATED"/>
    <property type="match status" value="1"/>
</dbReference>
<dbReference type="GO" id="GO:0003730">
    <property type="term" value="F:mRNA 3'-UTR binding"/>
    <property type="evidence" value="ECO:0007669"/>
    <property type="project" value="TreeGrafter"/>
</dbReference>
<keyword evidence="3" id="KW-0677">Repeat</keyword>
<feature type="region of interest" description="Disordered" evidence="9">
    <location>
        <begin position="57"/>
        <end position="91"/>
    </location>
</feature>
<feature type="compositionally biased region" description="Polar residues" evidence="9">
    <location>
        <begin position="280"/>
        <end position="314"/>
    </location>
</feature>
<feature type="compositionally biased region" description="Basic and acidic residues" evidence="9">
    <location>
        <begin position="1"/>
        <end position="10"/>
    </location>
</feature>
<dbReference type="GO" id="GO:0000288">
    <property type="term" value="P:nuclear-transcribed mRNA catabolic process, deadenylation-dependent decay"/>
    <property type="evidence" value="ECO:0007669"/>
    <property type="project" value="TreeGrafter"/>
</dbReference>
<dbReference type="InterPro" id="IPR016024">
    <property type="entry name" value="ARM-type_fold"/>
</dbReference>
<evidence type="ECO:0000256" key="2">
    <source>
        <dbReference type="ARBA" id="ARBA00022490"/>
    </source>
</evidence>
<feature type="domain" description="PUM-HD" evidence="10">
    <location>
        <begin position="530"/>
        <end position="872"/>
    </location>
</feature>
<evidence type="ECO:0000256" key="6">
    <source>
        <dbReference type="ARBA" id="ARBA00060736"/>
    </source>
</evidence>
<feature type="repeat" description="Pumilio" evidence="8">
    <location>
        <begin position="696"/>
        <end position="731"/>
    </location>
</feature>
<feature type="compositionally biased region" description="Polar residues" evidence="9">
    <location>
        <begin position="18"/>
        <end position="30"/>
    </location>
</feature>
<dbReference type="SUPFAM" id="SSF48371">
    <property type="entry name" value="ARM repeat"/>
    <property type="match status" value="1"/>
</dbReference>
<dbReference type="AlphaFoldDB" id="A0AAD5WTC5"/>